<proteinExistence type="predicted"/>
<gene>
    <name evidence="1" type="ORF">H0193_04175</name>
</gene>
<reference evidence="1 2" key="1">
    <citation type="submission" date="2020-07" db="EMBL/GenBank/DDBJ databases">
        <title>Draft genome and description of Corynebacterium haemomassiliense strain Marseile-Q3615 sp. nov.</title>
        <authorList>
            <person name="Boxberger M."/>
            <person name="La Scola B."/>
        </authorList>
    </citation>
    <scope>NUCLEOTIDE SEQUENCE [LARGE SCALE GENOMIC DNA]</scope>
    <source>
        <strain evidence="1 2">Marseille-Q3615</strain>
    </source>
</reference>
<comment type="caution">
    <text evidence="1">The sequence shown here is derived from an EMBL/GenBank/DDBJ whole genome shotgun (WGS) entry which is preliminary data.</text>
</comment>
<organism evidence="1 2">
    <name type="scientific">Corynebacterium haemomassiliense</name>
    <dbReference type="NCBI Taxonomy" id="2754726"/>
    <lineage>
        <taxon>Bacteria</taxon>
        <taxon>Bacillati</taxon>
        <taxon>Actinomycetota</taxon>
        <taxon>Actinomycetes</taxon>
        <taxon>Mycobacteriales</taxon>
        <taxon>Corynebacteriaceae</taxon>
        <taxon>Corynebacterium</taxon>
    </lineage>
</organism>
<dbReference type="EMBL" id="JACDTZ010000001">
    <property type="protein sequence ID" value="MBA5244018.1"/>
    <property type="molecule type" value="Genomic_DNA"/>
</dbReference>
<name>A0A7W2EA93_9CORY</name>
<keyword evidence="2" id="KW-1185">Reference proteome</keyword>
<evidence type="ECO:0000313" key="2">
    <source>
        <dbReference type="Proteomes" id="UP000523682"/>
    </source>
</evidence>
<sequence length="214" mass="23651">MTPQIPDPITLDQYLADTEPAPIPDLTWEEAKAILSESNDAETHVAVIAPLTRNHSTSRSIPGKETLDALADSPVALWAVMMLKAYDAAQYPPLDLYRFVEGAEAPSESDNLLAMHHWATAVLHHEAPLEDPDKALAACRAFLELSDGHNWVRPDIEIAGIVLDAAVENPDGPIGPLGTEIMQQWEERLTRAIEAVDPDYAYTENQLLSIWQER</sequence>
<dbReference type="RefSeq" id="WP_181888690.1">
    <property type="nucleotide sequence ID" value="NZ_CP170998.1"/>
</dbReference>
<accession>A0A7W2EA93</accession>
<dbReference type="Proteomes" id="UP000523682">
    <property type="component" value="Unassembled WGS sequence"/>
</dbReference>
<protein>
    <submittedName>
        <fullName evidence="1">Uncharacterized protein</fullName>
    </submittedName>
</protein>
<evidence type="ECO:0000313" key="1">
    <source>
        <dbReference type="EMBL" id="MBA5244018.1"/>
    </source>
</evidence>
<dbReference type="AlphaFoldDB" id="A0A7W2EA93"/>